<dbReference type="KEGG" id="bbp:BBPR_1283"/>
<dbReference type="PANTHER" id="PTHR24421:SF10">
    <property type="entry name" value="NITRATE_NITRITE SENSOR PROTEIN NARQ"/>
    <property type="match status" value="1"/>
</dbReference>
<dbReference type="PANTHER" id="PTHR24421">
    <property type="entry name" value="NITRATE/NITRITE SENSOR PROTEIN NARX-RELATED"/>
    <property type="match status" value="1"/>
</dbReference>
<dbReference type="OrthoDB" id="227596at2"/>
<feature type="region of interest" description="Disordered" evidence="6">
    <location>
        <begin position="1"/>
        <end position="20"/>
    </location>
</feature>
<dbReference type="InterPro" id="IPR036890">
    <property type="entry name" value="HATPase_C_sf"/>
</dbReference>
<name>A0A0H3EDG7_BIFBP</name>
<evidence type="ECO:0000256" key="5">
    <source>
        <dbReference type="ARBA" id="ARBA00023012"/>
    </source>
</evidence>
<feature type="transmembrane region" description="Helical" evidence="7">
    <location>
        <begin position="180"/>
        <end position="202"/>
    </location>
</feature>
<evidence type="ECO:0000313" key="9">
    <source>
        <dbReference type="Proteomes" id="UP000002312"/>
    </source>
</evidence>
<keyword evidence="7" id="KW-0812">Transmembrane</keyword>
<feature type="transmembrane region" description="Helical" evidence="7">
    <location>
        <begin position="64"/>
        <end position="84"/>
    </location>
</feature>
<evidence type="ECO:0000256" key="1">
    <source>
        <dbReference type="ARBA" id="ARBA00000085"/>
    </source>
</evidence>
<keyword evidence="7" id="KW-1133">Transmembrane helix</keyword>
<comment type="catalytic activity">
    <reaction evidence="1">
        <text>ATP + protein L-histidine = ADP + protein N-phospho-L-histidine.</text>
        <dbReference type="EC" id="2.7.13.3"/>
    </reaction>
</comment>
<proteinExistence type="predicted"/>
<dbReference type="SUPFAM" id="SSF55874">
    <property type="entry name" value="ATPase domain of HSP90 chaperone/DNA topoisomerase II/histidine kinase"/>
    <property type="match status" value="1"/>
</dbReference>
<dbReference type="HOGENOM" id="CLU_000445_20_1_11"/>
<dbReference type="GO" id="GO:0000160">
    <property type="term" value="P:phosphorelay signal transduction system"/>
    <property type="evidence" value="ECO:0007669"/>
    <property type="project" value="UniProtKB-KW"/>
</dbReference>
<feature type="transmembrane region" description="Helical" evidence="7">
    <location>
        <begin position="28"/>
        <end position="52"/>
    </location>
</feature>
<dbReference type="EC" id="2.7.13.3" evidence="2"/>
<dbReference type="CDD" id="cd16917">
    <property type="entry name" value="HATPase_UhpB-NarQ-NarX-like"/>
    <property type="match status" value="1"/>
</dbReference>
<evidence type="ECO:0000256" key="6">
    <source>
        <dbReference type="SAM" id="MobiDB-lite"/>
    </source>
</evidence>
<feature type="transmembrane region" description="Helical" evidence="7">
    <location>
        <begin position="125"/>
        <end position="142"/>
    </location>
</feature>
<keyword evidence="7" id="KW-0472">Membrane</keyword>
<keyword evidence="4 8" id="KW-0418">Kinase</keyword>
<dbReference type="GO" id="GO:0004673">
    <property type="term" value="F:protein histidine kinase activity"/>
    <property type="evidence" value="ECO:0007669"/>
    <property type="project" value="UniProtKB-EC"/>
</dbReference>
<dbReference type="eggNOG" id="COG4585">
    <property type="taxonomic scope" value="Bacteria"/>
</dbReference>
<evidence type="ECO:0000256" key="3">
    <source>
        <dbReference type="ARBA" id="ARBA00022679"/>
    </source>
</evidence>
<organism evidence="8 9">
    <name type="scientific">Bifidobacterium bifidum (strain PRL2010)</name>
    <dbReference type="NCBI Taxonomy" id="702459"/>
    <lineage>
        <taxon>Bacteria</taxon>
        <taxon>Bacillati</taxon>
        <taxon>Actinomycetota</taxon>
        <taxon>Actinomycetes</taxon>
        <taxon>Bifidobacteriales</taxon>
        <taxon>Bifidobacteriaceae</taxon>
        <taxon>Bifidobacterium</taxon>
    </lineage>
</organism>
<protein>
    <recommendedName>
        <fullName evidence="2">histidine kinase</fullName>
        <ecNumber evidence="2">2.7.13.3</ecNumber>
    </recommendedName>
</protein>
<dbReference type="AlphaFoldDB" id="A0A0H3EDG7"/>
<gene>
    <name evidence="8" type="ordered locus">BBPR_1283</name>
</gene>
<accession>A0A0H3EDG7</accession>
<evidence type="ECO:0000313" key="8">
    <source>
        <dbReference type="EMBL" id="ADP36335.1"/>
    </source>
</evidence>
<feature type="transmembrane region" description="Helical" evidence="7">
    <location>
        <begin position="90"/>
        <end position="113"/>
    </location>
</feature>
<dbReference type="PATRIC" id="fig|702459.3.peg.1328"/>
<keyword evidence="3" id="KW-0808">Transferase</keyword>
<evidence type="ECO:0000256" key="4">
    <source>
        <dbReference type="ARBA" id="ARBA00022777"/>
    </source>
</evidence>
<evidence type="ECO:0000256" key="2">
    <source>
        <dbReference type="ARBA" id="ARBA00012438"/>
    </source>
</evidence>
<evidence type="ECO:0000256" key="7">
    <source>
        <dbReference type="SAM" id="Phobius"/>
    </source>
</evidence>
<dbReference type="RefSeq" id="WP_003820672.1">
    <property type="nucleotide sequence ID" value="NC_014638.1"/>
</dbReference>
<reference evidence="8 9" key="1">
    <citation type="journal article" date="2010" name="Proc. Natl. Acad. Sci. U.S.A.">
        <title>Genome analysis of Bifidobacterium bifidum PRL2010 reveals metabolic pathways for host-derived glycan foraging.</title>
        <authorList>
            <person name="Turroni F."/>
            <person name="Bottacini F."/>
            <person name="Foroni E."/>
            <person name="Mulder I."/>
            <person name="Kim J.H."/>
            <person name="Zomer A."/>
            <person name="Sanchez B."/>
            <person name="Bidossi A."/>
            <person name="Ferrarini A."/>
            <person name="Giubellini V."/>
            <person name="Delledonne M."/>
            <person name="Henrissat B."/>
            <person name="Coutinho P."/>
            <person name="Oggioni M."/>
            <person name="Fitzgerald G.F."/>
            <person name="Mills D."/>
            <person name="Margolles A."/>
            <person name="Kelly D."/>
            <person name="van Sinderen D."/>
            <person name="Ventura M."/>
        </authorList>
    </citation>
    <scope>NUCLEOTIDE SEQUENCE [LARGE SCALE GENOMIC DNA]</scope>
    <source>
        <strain evidence="8 9">PRL2010</strain>
    </source>
</reference>
<dbReference type="EMBL" id="CP001840">
    <property type="protein sequence ID" value="ADP36335.1"/>
    <property type="molecule type" value="Genomic_DNA"/>
</dbReference>
<dbReference type="Gene3D" id="3.30.565.10">
    <property type="entry name" value="Histidine kinase-like ATPase, C-terminal domain"/>
    <property type="match status" value="1"/>
</dbReference>
<dbReference type="InterPro" id="IPR050482">
    <property type="entry name" value="Sensor_HK_TwoCompSys"/>
</dbReference>
<dbReference type="Gene3D" id="1.20.5.1930">
    <property type="match status" value="1"/>
</dbReference>
<dbReference type="Proteomes" id="UP000002312">
    <property type="component" value="Chromosome"/>
</dbReference>
<sequence length="479" mass="52381">MNDFSPHPRAGGPLPATTSDEDTVAVRTRVWCTAVMITVSAFMCLVQTSFAATRYINNPVNAMYVWFIASSLLAFAFPFLLLARDKHPEPVFWICCAVILIFPYDPMLMLMALTSLIARRRGRQRIIRAIVAATLVGVWGQMRDTLRPFNSSMWQSAIFIKPDSDVASGHAAMLEGRPTIIATAVVVELIAVLIAILAGLYIRSRVQLDEAATKTQAISDYAVSLHRNLTDQQLADAIAAEAHDTLAHSLSLIALNASALQGEARAFIQLADATNPHETGQMLTPELRNQASLIEEKSEEIRRQSAGALDEAHSIIGMLRHPQQARQQLAPAPQTSMTRPSLDALINDARSAGMRINTWIDIQQLSDLDEGTGKIAYRAIQEGLTNARRHAEGEPVSVEVTMNPDNGIHIHISNPMKRGLSAPNEREIPSATDGNGLAGLTARVQTAGGTCRYGHDDHHVFHLDVAMPWIACQADRMKP</sequence>
<keyword evidence="5" id="KW-0902">Two-component regulatory system</keyword>